<gene>
    <name evidence="1" type="ORF">HPB49_017978</name>
</gene>
<dbReference type="Proteomes" id="UP000821865">
    <property type="component" value="Chromosome 7"/>
</dbReference>
<name>A0ACB8CGN2_DERSI</name>
<evidence type="ECO:0000313" key="2">
    <source>
        <dbReference type="Proteomes" id="UP000821865"/>
    </source>
</evidence>
<organism evidence="1 2">
    <name type="scientific">Dermacentor silvarum</name>
    <name type="common">Tick</name>
    <dbReference type="NCBI Taxonomy" id="543639"/>
    <lineage>
        <taxon>Eukaryota</taxon>
        <taxon>Metazoa</taxon>
        <taxon>Ecdysozoa</taxon>
        <taxon>Arthropoda</taxon>
        <taxon>Chelicerata</taxon>
        <taxon>Arachnida</taxon>
        <taxon>Acari</taxon>
        <taxon>Parasitiformes</taxon>
        <taxon>Ixodida</taxon>
        <taxon>Ixodoidea</taxon>
        <taxon>Ixodidae</taxon>
        <taxon>Rhipicephalinae</taxon>
        <taxon>Dermacentor</taxon>
    </lineage>
</organism>
<evidence type="ECO:0000313" key="1">
    <source>
        <dbReference type="EMBL" id="KAH7941856.1"/>
    </source>
</evidence>
<comment type="caution">
    <text evidence="1">The sequence shown here is derived from an EMBL/GenBank/DDBJ whole genome shotgun (WGS) entry which is preliminary data.</text>
</comment>
<protein>
    <submittedName>
        <fullName evidence="1">Uncharacterized protein</fullName>
    </submittedName>
</protein>
<sequence length="380" mass="42206">MTSSALGVCLLKLSIDLYTQLHSLNKEDNIGYSPYSVGSALSMTLAGARGNTAKQLAAVLHVTESDKIHEQFGQLLNELPYSWDSDNSFHAANLMYSARELKVHREFEALLEKDFRARIMSVDFKKNPESVRKEANKWVSVETKSKIKELIPPGSVTESTVFIILNAIYFKGTWQQRFDERHSKNKPFHLNSRSSVEVEMMFQREARFKVGQSTELKATLVEMPYIGETFSMVILVPDEVEGLPFLEGQLTESRLRSALNSLAMKDNVELTLPKFKLEYSASLNDALSALGAKDLFSDSADLSGIFESGKASVSQVFHKAFVQVDEEGTEAAAATAEIGMGSSAPSDKPVTSVVVDHPFMFLIRKNEGNVILFMGSVRKL</sequence>
<reference evidence="1" key="1">
    <citation type="submission" date="2020-05" db="EMBL/GenBank/DDBJ databases">
        <title>Large-scale comparative analyses of tick genomes elucidate their genetic diversity and vector capacities.</title>
        <authorList>
            <person name="Jia N."/>
            <person name="Wang J."/>
            <person name="Shi W."/>
            <person name="Du L."/>
            <person name="Sun Y."/>
            <person name="Zhan W."/>
            <person name="Jiang J."/>
            <person name="Wang Q."/>
            <person name="Zhang B."/>
            <person name="Ji P."/>
            <person name="Sakyi L.B."/>
            <person name="Cui X."/>
            <person name="Yuan T."/>
            <person name="Jiang B."/>
            <person name="Yang W."/>
            <person name="Lam T.T.-Y."/>
            <person name="Chang Q."/>
            <person name="Ding S."/>
            <person name="Wang X."/>
            <person name="Zhu J."/>
            <person name="Ruan X."/>
            <person name="Zhao L."/>
            <person name="Wei J."/>
            <person name="Que T."/>
            <person name="Du C."/>
            <person name="Cheng J."/>
            <person name="Dai P."/>
            <person name="Han X."/>
            <person name="Huang E."/>
            <person name="Gao Y."/>
            <person name="Liu J."/>
            <person name="Shao H."/>
            <person name="Ye R."/>
            <person name="Li L."/>
            <person name="Wei W."/>
            <person name="Wang X."/>
            <person name="Wang C."/>
            <person name="Yang T."/>
            <person name="Huo Q."/>
            <person name="Li W."/>
            <person name="Guo W."/>
            <person name="Chen H."/>
            <person name="Zhou L."/>
            <person name="Ni X."/>
            <person name="Tian J."/>
            <person name="Zhou Y."/>
            <person name="Sheng Y."/>
            <person name="Liu T."/>
            <person name="Pan Y."/>
            <person name="Xia L."/>
            <person name="Li J."/>
            <person name="Zhao F."/>
            <person name="Cao W."/>
        </authorList>
    </citation>
    <scope>NUCLEOTIDE SEQUENCE</scope>
    <source>
        <strain evidence="1">Dsil-2018</strain>
    </source>
</reference>
<accession>A0ACB8CGN2</accession>
<keyword evidence="2" id="KW-1185">Reference proteome</keyword>
<proteinExistence type="predicted"/>
<dbReference type="EMBL" id="CM023476">
    <property type="protein sequence ID" value="KAH7941856.1"/>
    <property type="molecule type" value="Genomic_DNA"/>
</dbReference>